<dbReference type="RefSeq" id="WP_344162610.1">
    <property type="nucleotide sequence ID" value="NZ_BAAAPC010000010.1"/>
</dbReference>
<organism evidence="1 2">
    <name type="scientific">Nocardiopsis rhodophaea</name>
    <dbReference type="NCBI Taxonomy" id="280238"/>
    <lineage>
        <taxon>Bacteria</taxon>
        <taxon>Bacillati</taxon>
        <taxon>Actinomycetota</taxon>
        <taxon>Actinomycetes</taxon>
        <taxon>Streptosporangiales</taxon>
        <taxon>Nocardiopsidaceae</taxon>
        <taxon>Nocardiopsis</taxon>
    </lineage>
</organism>
<sequence>MVLETNALMAFIKQGTIEGITLGCDYSRIVEEFGEAKLFASRSPVYCRYGDLELGFTQEDRLRHIGIEAAGGVAELPTGIGETKSISIPPLDELIRMIEVHVSPVVLCEPFVVGETWHRVERSGVIINGDDEGGVDAINMSVLPPRPVGG</sequence>
<evidence type="ECO:0000313" key="1">
    <source>
        <dbReference type="EMBL" id="GAA1998949.1"/>
    </source>
</evidence>
<keyword evidence="2" id="KW-1185">Reference proteome</keyword>
<proteinExistence type="predicted"/>
<dbReference type="EMBL" id="BAAAPC010000010">
    <property type="protein sequence ID" value="GAA1998949.1"/>
    <property type="molecule type" value="Genomic_DNA"/>
</dbReference>
<dbReference type="Proteomes" id="UP001501585">
    <property type="component" value="Unassembled WGS sequence"/>
</dbReference>
<accession>A0ABN2T714</accession>
<gene>
    <name evidence="1" type="ORF">GCM10009799_27500</name>
</gene>
<comment type="caution">
    <text evidence="1">The sequence shown here is derived from an EMBL/GenBank/DDBJ whole genome shotgun (WGS) entry which is preliminary data.</text>
</comment>
<reference evidence="1 2" key="1">
    <citation type="journal article" date="2019" name="Int. J. Syst. Evol. Microbiol.">
        <title>The Global Catalogue of Microorganisms (GCM) 10K type strain sequencing project: providing services to taxonomists for standard genome sequencing and annotation.</title>
        <authorList>
            <consortium name="The Broad Institute Genomics Platform"/>
            <consortium name="The Broad Institute Genome Sequencing Center for Infectious Disease"/>
            <person name="Wu L."/>
            <person name="Ma J."/>
        </authorList>
    </citation>
    <scope>NUCLEOTIDE SEQUENCE [LARGE SCALE GENOMIC DNA]</scope>
    <source>
        <strain evidence="1 2">JCM 15313</strain>
    </source>
</reference>
<evidence type="ECO:0000313" key="2">
    <source>
        <dbReference type="Proteomes" id="UP001501585"/>
    </source>
</evidence>
<name>A0ABN2T714_9ACTN</name>
<protein>
    <submittedName>
        <fullName evidence="1">Uncharacterized protein</fullName>
    </submittedName>
</protein>